<feature type="compositionally biased region" description="Basic and acidic residues" evidence="5">
    <location>
        <begin position="635"/>
        <end position="650"/>
    </location>
</feature>
<keyword evidence="6" id="KW-1133">Transmembrane helix</keyword>
<dbReference type="Pfam" id="PF00069">
    <property type="entry name" value="Pkinase"/>
    <property type="match status" value="2"/>
</dbReference>
<evidence type="ECO:0000313" key="9">
    <source>
        <dbReference type="EMBL" id="KAJ3205042.1"/>
    </source>
</evidence>
<evidence type="ECO:0000259" key="8">
    <source>
        <dbReference type="PROSITE" id="PS50192"/>
    </source>
</evidence>
<feature type="transmembrane region" description="Helical" evidence="6">
    <location>
        <begin position="485"/>
        <end position="506"/>
    </location>
</feature>
<dbReference type="InterPro" id="IPR000719">
    <property type="entry name" value="Prot_kinase_dom"/>
</dbReference>
<keyword evidence="1" id="KW-0418">Kinase</keyword>
<feature type="region of interest" description="Disordered" evidence="5">
    <location>
        <begin position="664"/>
        <end position="723"/>
    </location>
</feature>
<evidence type="ECO:0000259" key="7">
    <source>
        <dbReference type="PROSITE" id="PS50011"/>
    </source>
</evidence>
<keyword evidence="6" id="KW-0812">Transmembrane</keyword>
<dbReference type="SUPFAM" id="SSF47661">
    <property type="entry name" value="t-snare proteins"/>
    <property type="match status" value="1"/>
</dbReference>
<feature type="domain" description="Protein kinase" evidence="7">
    <location>
        <begin position="16"/>
        <end position="289"/>
    </location>
</feature>
<feature type="region of interest" description="Disordered" evidence="5">
    <location>
        <begin position="617"/>
        <end position="650"/>
    </location>
</feature>
<dbReference type="InterPro" id="IPR010989">
    <property type="entry name" value="SNARE"/>
</dbReference>
<dbReference type="GO" id="GO:0016192">
    <property type="term" value="P:vesicle-mediated transport"/>
    <property type="evidence" value="ECO:0007669"/>
    <property type="project" value="InterPro"/>
</dbReference>
<feature type="compositionally biased region" description="Low complexity" evidence="5">
    <location>
        <begin position="767"/>
        <end position="796"/>
    </location>
</feature>
<dbReference type="SUPFAM" id="SSF56112">
    <property type="entry name" value="Protein kinase-like (PK-like)"/>
    <property type="match status" value="1"/>
</dbReference>
<dbReference type="PROSITE" id="PS50011">
    <property type="entry name" value="PROTEIN_KINASE_DOM"/>
    <property type="match status" value="1"/>
</dbReference>
<dbReference type="SMART" id="SM00397">
    <property type="entry name" value="t_SNARE"/>
    <property type="match status" value="1"/>
</dbReference>
<dbReference type="PANTHER" id="PTHR24055">
    <property type="entry name" value="MITOGEN-ACTIVATED PROTEIN KINASE"/>
    <property type="match status" value="1"/>
</dbReference>
<feature type="compositionally biased region" description="Low complexity" evidence="5">
    <location>
        <begin position="696"/>
        <end position="708"/>
    </location>
</feature>
<dbReference type="PROSITE" id="PS00107">
    <property type="entry name" value="PROTEIN_KINASE_ATP"/>
    <property type="match status" value="1"/>
</dbReference>
<dbReference type="GO" id="GO:0004674">
    <property type="term" value="F:protein serine/threonine kinase activity"/>
    <property type="evidence" value="ECO:0007669"/>
    <property type="project" value="UniProtKB-KW"/>
</dbReference>
<keyword evidence="6" id="KW-0472">Membrane</keyword>
<dbReference type="EMBL" id="JADGJW010001240">
    <property type="protein sequence ID" value="KAJ3205042.1"/>
    <property type="molecule type" value="Genomic_DNA"/>
</dbReference>
<name>A0AAD5TU70_9FUNG</name>
<evidence type="ECO:0000256" key="6">
    <source>
        <dbReference type="SAM" id="Phobius"/>
    </source>
</evidence>
<dbReference type="InterPro" id="IPR000727">
    <property type="entry name" value="T_SNARE_dom"/>
</dbReference>
<comment type="caution">
    <text evidence="9">The sequence shown here is derived from an EMBL/GenBank/DDBJ whole genome shotgun (WGS) entry which is preliminary data.</text>
</comment>
<feature type="compositionally biased region" description="Polar residues" evidence="5">
    <location>
        <begin position="684"/>
        <end position="695"/>
    </location>
</feature>
<accession>A0AAD5TU70</accession>
<dbReference type="Gene3D" id="3.30.200.20">
    <property type="entry name" value="Phosphorylase Kinase, domain 1"/>
    <property type="match status" value="1"/>
</dbReference>
<gene>
    <name evidence="9" type="ORF">HK099_000946</name>
</gene>
<feature type="binding site" evidence="4">
    <location>
        <position position="45"/>
    </location>
    <ligand>
        <name>ATP</name>
        <dbReference type="ChEBI" id="CHEBI:30616"/>
    </ligand>
</feature>
<dbReference type="GO" id="GO:0005524">
    <property type="term" value="F:ATP binding"/>
    <property type="evidence" value="ECO:0007669"/>
    <property type="project" value="UniProtKB-UniRule"/>
</dbReference>
<evidence type="ECO:0000313" key="10">
    <source>
        <dbReference type="Proteomes" id="UP001211065"/>
    </source>
</evidence>
<dbReference type="InterPro" id="IPR011009">
    <property type="entry name" value="Kinase-like_dom_sf"/>
</dbReference>
<keyword evidence="3 4" id="KW-0067">ATP-binding</keyword>
<evidence type="ECO:0000256" key="1">
    <source>
        <dbReference type="ARBA" id="ARBA00022527"/>
    </source>
</evidence>
<feature type="region of interest" description="Disordered" evidence="5">
    <location>
        <begin position="854"/>
        <end position="873"/>
    </location>
</feature>
<keyword evidence="2 4" id="KW-0547">Nucleotide-binding</keyword>
<keyword evidence="1" id="KW-0808">Transferase</keyword>
<dbReference type="Proteomes" id="UP001211065">
    <property type="component" value="Unassembled WGS sequence"/>
</dbReference>
<protein>
    <submittedName>
        <fullName evidence="9">Uncharacterized protein</fullName>
    </submittedName>
</protein>
<dbReference type="FunFam" id="3.30.200.20:FF:000271">
    <property type="entry name" value="MAPK/MAK/MRK overlapping kinase"/>
    <property type="match status" value="1"/>
</dbReference>
<dbReference type="Gene3D" id="1.20.58.70">
    <property type="match status" value="1"/>
</dbReference>
<dbReference type="PROSITE" id="PS50192">
    <property type="entry name" value="T_SNARE"/>
    <property type="match status" value="1"/>
</dbReference>
<proteinExistence type="predicted"/>
<evidence type="ECO:0000256" key="4">
    <source>
        <dbReference type="PROSITE-ProRule" id="PRU10141"/>
    </source>
</evidence>
<evidence type="ECO:0000256" key="5">
    <source>
        <dbReference type="SAM" id="MobiDB-lite"/>
    </source>
</evidence>
<evidence type="ECO:0000256" key="2">
    <source>
        <dbReference type="ARBA" id="ARBA00022741"/>
    </source>
</evidence>
<sequence>MVENEKVWGEARLEDFRLMSKLGEGTFSVVLKVKHKKNGQVFAMKRFRKFFQSSEEVEGLREIQALRRLNPHPHIIDLEDIVYEPKHGVLSLNFELMDCNLYELISKKSPIVTEEKAKVYMWHICKALEYIHGDGHLKIADFGSCRGIHSKQPFTEYIATRWYRSPECLLCDGMYNYKMDMWGAGCVLFEIVSRSPLFPGADELDQLHRIHSVLGTPSQKVLRHMLGHRINAMKYNFPPKDGTGIKCLIPNVTPECVDLINQLLAYDPDDSLDQIKSDTERLKGLHKRQLTEIDTSGSLRNQVEKLTSDINLLIDSTRIKIKQIPNAGKLKVQQEKQKGLANKMIQVAKEYRTVQENAKEDAKKQLSRQYKIVNPNATAEEVKNAVDDNSMDNIFNQQLMNSNVSEQRKMLDSVKSRQSELVNIEKSMVELFQLMEDMNILLNEHEIIIDQIDTNILAADEDLEKANIKLKDAIEYGKSARKKKLIIAFIAFIILLIIAIVIVTQITTASQYSSKDALRHKFFDGLQIKETDKIFEENEQSLIKGNEKRKKSIVNMEVTVSNQSIVQNTTSQANNAYLKTNNQQVVKSTNEVTHTENPTISEPKTVTAVNPALPITQNNQELNSQQNFSNNLTNNEEKKPSTEEINSHLKVDERQYPVIEKISIVEPTENSGELKQPPVEQNEVEPSTQKALITSNNPLPETNNNETEVQAPKPQVSQETEKPVVLPTVNFSKQITQNKVINPQQQNATQPLLQQQPDVLKLPQLANGNSFDPSNNGNNNSKRINRQQSQDQVQQQPPIAQRRMRRRHDSPKANVQQMGKRRLGDVDDATNNWNNGFGVVGKHAQVATTKLPSISNKNINNSNNNNNNKNNHSNYNNTALPNLTVLNQKNLNKINPTRKENLPTLPNLNQIEKINNFNNNKTPQVNPAANIATLPSIKKR</sequence>
<dbReference type="InterPro" id="IPR050117">
    <property type="entry name" value="MAPK"/>
</dbReference>
<dbReference type="Pfam" id="PF05739">
    <property type="entry name" value="SNARE"/>
    <property type="match status" value="1"/>
</dbReference>
<feature type="compositionally biased region" description="Polar residues" evidence="5">
    <location>
        <begin position="617"/>
        <end position="634"/>
    </location>
</feature>
<dbReference type="AlphaFoldDB" id="A0AAD5TU70"/>
<feature type="region of interest" description="Disordered" evidence="5">
    <location>
        <begin position="764"/>
        <end position="829"/>
    </location>
</feature>
<organism evidence="9 10">
    <name type="scientific">Clydaea vesicula</name>
    <dbReference type="NCBI Taxonomy" id="447962"/>
    <lineage>
        <taxon>Eukaryota</taxon>
        <taxon>Fungi</taxon>
        <taxon>Fungi incertae sedis</taxon>
        <taxon>Chytridiomycota</taxon>
        <taxon>Chytridiomycota incertae sedis</taxon>
        <taxon>Chytridiomycetes</taxon>
        <taxon>Lobulomycetales</taxon>
        <taxon>Lobulomycetaceae</taxon>
        <taxon>Clydaea</taxon>
    </lineage>
</organism>
<dbReference type="GO" id="GO:0016020">
    <property type="term" value="C:membrane"/>
    <property type="evidence" value="ECO:0007669"/>
    <property type="project" value="InterPro"/>
</dbReference>
<keyword evidence="1" id="KW-0723">Serine/threonine-protein kinase</keyword>
<dbReference type="Gene3D" id="1.10.510.10">
    <property type="entry name" value="Transferase(Phosphotransferase) domain 1"/>
    <property type="match status" value="1"/>
</dbReference>
<evidence type="ECO:0000256" key="3">
    <source>
        <dbReference type="ARBA" id="ARBA00022840"/>
    </source>
</evidence>
<reference evidence="9" key="1">
    <citation type="submission" date="2020-05" db="EMBL/GenBank/DDBJ databases">
        <title>Phylogenomic resolution of chytrid fungi.</title>
        <authorList>
            <person name="Stajich J.E."/>
            <person name="Amses K."/>
            <person name="Simmons R."/>
            <person name="Seto K."/>
            <person name="Myers J."/>
            <person name="Bonds A."/>
            <person name="Quandt C.A."/>
            <person name="Barry K."/>
            <person name="Liu P."/>
            <person name="Grigoriev I."/>
            <person name="Longcore J.E."/>
            <person name="James T.Y."/>
        </authorList>
    </citation>
    <scope>NUCLEOTIDE SEQUENCE</scope>
    <source>
        <strain evidence="9">JEL0476</strain>
    </source>
</reference>
<keyword evidence="10" id="KW-1185">Reference proteome</keyword>
<dbReference type="InterPro" id="IPR017441">
    <property type="entry name" value="Protein_kinase_ATP_BS"/>
</dbReference>
<feature type="domain" description="T-SNARE coiled-coil homology" evidence="8">
    <location>
        <begin position="411"/>
        <end position="473"/>
    </location>
</feature>